<proteinExistence type="predicted"/>
<name>A0A7J8LZS2_9ROSI</name>
<comment type="caution">
    <text evidence="2">The sequence shown here is derived from an EMBL/GenBank/DDBJ whole genome shotgun (WGS) entry which is preliminary data.</text>
</comment>
<dbReference type="InterPro" id="IPR052929">
    <property type="entry name" value="RNase_H-like_EbsB-rel"/>
</dbReference>
<feature type="domain" description="RNase H type-1" evidence="1">
    <location>
        <begin position="4"/>
        <end position="87"/>
    </location>
</feature>
<organism evidence="2 3">
    <name type="scientific">Gossypium lobatum</name>
    <dbReference type="NCBI Taxonomy" id="34289"/>
    <lineage>
        <taxon>Eukaryota</taxon>
        <taxon>Viridiplantae</taxon>
        <taxon>Streptophyta</taxon>
        <taxon>Embryophyta</taxon>
        <taxon>Tracheophyta</taxon>
        <taxon>Spermatophyta</taxon>
        <taxon>Magnoliopsida</taxon>
        <taxon>eudicotyledons</taxon>
        <taxon>Gunneridae</taxon>
        <taxon>Pentapetalae</taxon>
        <taxon>rosids</taxon>
        <taxon>malvids</taxon>
        <taxon>Malvales</taxon>
        <taxon>Malvaceae</taxon>
        <taxon>Malvoideae</taxon>
        <taxon>Gossypium</taxon>
    </lineage>
</organism>
<dbReference type="SUPFAM" id="SSF53098">
    <property type="entry name" value="Ribonuclease H-like"/>
    <property type="match status" value="1"/>
</dbReference>
<keyword evidence="3" id="KW-1185">Reference proteome</keyword>
<evidence type="ECO:0000313" key="2">
    <source>
        <dbReference type="EMBL" id="MBA0557762.1"/>
    </source>
</evidence>
<dbReference type="CDD" id="cd06222">
    <property type="entry name" value="RNase_H_like"/>
    <property type="match status" value="1"/>
</dbReference>
<sequence length="133" mass="15150">MARTVALAEVIVVLHRLQFAMDMGFSNVIVESDSRTVIKNLKANGEDNSKLRPITWDVHNMLKGFTSCRLKFIAREGNVATHAMASEGMKHSVDFFWVEEAPLKVLELADLDRRFHQPSYSPPLFLKFLVEKC</sequence>
<dbReference type="PANTHER" id="PTHR47074:SF61">
    <property type="entry name" value="RNASE H TYPE-1 DOMAIN-CONTAINING PROTEIN"/>
    <property type="match status" value="1"/>
</dbReference>
<dbReference type="GO" id="GO:0004523">
    <property type="term" value="F:RNA-DNA hybrid ribonuclease activity"/>
    <property type="evidence" value="ECO:0007669"/>
    <property type="project" value="InterPro"/>
</dbReference>
<accession>A0A7J8LZS2</accession>
<dbReference type="AlphaFoldDB" id="A0A7J8LZS2"/>
<dbReference type="PANTHER" id="PTHR47074">
    <property type="entry name" value="BNAC02G40300D PROTEIN"/>
    <property type="match status" value="1"/>
</dbReference>
<dbReference type="InterPro" id="IPR002156">
    <property type="entry name" value="RNaseH_domain"/>
</dbReference>
<gene>
    <name evidence="2" type="ORF">Golob_014808</name>
</gene>
<dbReference type="Gene3D" id="3.30.420.10">
    <property type="entry name" value="Ribonuclease H-like superfamily/Ribonuclease H"/>
    <property type="match status" value="1"/>
</dbReference>
<evidence type="ECO:0000259" key="1">
    <source>
        <dbReference type="Pfam" id="PF13456"/>
    </source>
</evidence>
<dbReference type="Proteomes" id="UP000593572">
    <property type="component" value="Unassembled WGS sequence"/>
</dbReference>
<feature type="non-terminal residue" evidence="2">
    <location>
        <position position="133"/>
    </location>
</feature>
<evidence type="ECO:0000313" key="3">
    <source>
        <dbReference type="Proteomes" id="UP000593572"/>
    </source>
</evidence>
<dbReference type="InterPro" id="IPR036397">
    <property type="entry name" value="RNaseH_sf"/>
</dbReference>
<protein>
    <recommendedName>
        <fullName evidence="1">RNase H type-1 domain-containing protein</fullName>
    </recommendedName>
</protein>
<reference evidence="2 3" key="1">
    <citation type="journal article" date="2019" name="Genome Biol. Evol.">
        <title>Insights into the evolution of the New World diploid cottons (Gossypium, subgenus Houzingenia) based on genome sequencing.</title>
        <authorList>
            <person name="Grover C.E."/>
            <person name="Arick M.A. 2nd"/>
            <person name="Thrash A."/>
            <person name="Conover J.L."/>
            <person name="Sanders W.S."/>
            <person name="Peterson D.G."/>
            <person name="Frelichowski J.E."/>
            <person name="Scheffler J.A."/>
            <person name="Scheffler B.E."/>
            <person name="Wendel J.F."/>
        </authorList>
    </citation>
    <scope>NUCLEOTIDE SEQUENCE [LARGE SCALE GENOMIC DNA]</scope>
    <source>
        <strain evidence="2">157</strain>
        <tissue evidence="2">Leaf</tissue>
    </source>
</reference>
<dbReference type="Pfam" id="PF13456">
    <property type="entry name" value="RVT_3"/>
    <property type="match status" value="1"/>
</dbReference>
<dbReference type="GO" id="GO:0003676">
    <property type="term" value="F:nucleic acid binding"/>
    <property type="evidence" value="ECO:0007669"/>
    <property type="project" value="InterPro"/>
</dbReference>
<dbReference type="EMBL" id="JABEZX010000006">
    <property type="protein sequence ID" value="MBA0557762.1"/>
    <property type="molecule type" value="Genomic_DNA"/>
</dbReference>
<dbReference type="InterPro" id="IPR044730">
    <property type="entry name" value="RNase_H-like_dom_plant"/>
</dbReference>
<dbReference type="InterPro" id="IPR012337">
    <property type="entry name" value="RNaseH-like_sf"/>
</dbReference>